<keyword evidence="3" id="KW-1185">Reference proteome</keyword>
<evidence type="ECO:0000313" key="3">
    <source>
        <dbReference type="Proteomes" id="UP001054821"/>
    </source>
</evidence>
<reference evidence="2 3" key="1">
    <citation type="journal article" date="2022" name="G3 (Bethesda)">
        <title>Whole-genome sequence and methylome profiling of the almond [Prunus dulcis (Mill.) D.A. Webb] cultivar 'Nonpareil'.</title>
        <authorList>
            <person name="D'Amico-Willman K.M."/>
            <person name="Ouma W.Z."/>
            <person name="Meulia T."/>
            <person name="Sideli G.M."/>
            <person name="Gradziel T.M."/>
            <person name="Fresnedo-Ramirez J."/>
        </authorList>
    </citation>
    <scope>NUCLEOTIDE SEQUENCE [LARGE SCALE GENOMIC DNA]</scope>
    <source>
        <strain evidence="2">Clone GOH B32 T37-40</strain>
    </source>
</reference>
<dbReference type="EMBL" id="JAJFAZ020000004">
    <property type="protein sequence ID" value="KAI5335187.1"/>
    <property type="molecule type" value="Genomic_DNA"/>
</dbReference>
<accession>A0AAD4W3C2</accession>
<dbReference type="Proteomes" id="UP001054821">
    <property type="component" value="Chromosome 4"/>
</dbReference>
<dbReference type="AlphaFoldDB" id="A0AAD4W3C2"/>
<gene>
    <name evidence="2" type="ORF">L3X38_025320</name>
</gene>
<proteinExistence type="predicted"/>
<evidence type="ECO:0000256" key="1">
    <source>
        <dbReference type="SAM" id="MobiDB-lite"/>
    </source>
</evidence>
<sequence length="103" mass="10764">MASFLIDSSFAKRKPASNASDSTSLLEAGKPSVIACSNKVPSGVTMTTPAPAPFWFNSPSTRNCHMSLGLVRFREGLVCSQTFLLSFSSSADGVNSATKSAKA</sequence>
<evidence type="ECO:0000313" key="2">
    <source>
        <dbReference type="EMBL" id="KAI5335187.1"/>
    </source>
</evidence>
<organism evidence="2 3">
    <name type="scientific">Prunus dulcis</name>
    <name type="common">Almond</name>
    <name type="synonym">Amygdalus dulcis</name>
    <dbReference type="NCBI Taxonomy" id="3755"/>
    <lineage>
        <taxon>Eukaryota</taxon>
        <taxon>Viridiplantae</taxon>
        <taxon>Streptophyta</taxon>
        <taxon>Embryophyta</taxon>
        <taxon>Tracheophyta</taxon>
        <taxon>Spermatophyta</taxon>
        <taxon>Magnoliopsida</taxon>
        <taxon>eudicotyledons</taxon>
        <taxon>Gunneridae</taxon>
        <taxon>Pentapetalae</taxon>
        <taxon>rosids</taxon>
        <taxon>fabids</taxon>
        <taxon>Rosales</taxon>
        <taxon>Rosaceae</taxon>
        <taxon>Amygdaloideae</taxon>
        <taxon>Amygdaleae</taxon>
        <taxon>Prunus</taxon>
    </lineage>
</organism>
<protein>
    <submittedName>
        <fullName evidence="2">Uncharacterized protein</fullName>
    </submittedName>
</protein>
<comment type="caution">
    <text evidence="2">The sequence shown here is derived from an EMBL/GenBank/DDBJ whole genome shotgun (WGS) entry which is preliminary data.</text>
</comment>
<name>A0AAD4W3C2_PRUDU</name>
<feature type="region of interest" description="Disordered" evidence="1">
    <location>
        <begin position="1"/>
        <end position="25"/>
    </location>
</feature>